<proteinExistence type="predicted"/>
<comment type="caution">
    <text evidence="1">The sequence shown here is derived from an EMBL/GenBank/DDBJ whole genome shotgun (WGS) entry which is preliminary data.</text>
</comment>
<accession>A0ACC0Y9B3</accession>
<dbReference type="EMBL" id="CM047743">
    <property type="protein sequence ID" value="KAJ0031906.1"/>
    <property type="molecule type" value="Genomic_DNA"/>
</dbReference>
<keyword evidence="2" id="KW-1185">Reference proteome</keyword>
<gene>
    <name evidence="1" type="ORF">Pint_12629</name>
</gene>
<dbReference type="Proteomes" id="UP001163603">
    <property type="component" value="Chromosome 8"/>
</dbReference>
<reference evidence="2" key="1">
    <citation type="journal article" date="2023" name="G3 (Bethesda)">
        <title>Genome assembly and association tests identify interacting loci associated with vigor, precocity, and sex in interspecific pistachio rootstocks.</title>
        <authorList>
            <person name="Palmer W."/>
            <person name="Jacygrad E."/>
            <person name="Sagayaradj S."/>
            <person name="Cavanaugh K."/>
            <person name="Han R."/>
            <person name="Bertier L."/>
            <person name="Beede B."/>
            <person name="Kafkas S."/>
            <person name="Golino D."/>
            <person name="Preece J."/>
            <person name="Michelmore R."/>
        </authorList>
    </citation>
    <scope>NUCLEOTIDE SEQUENCE [LARGE SCALE GENOMIC DNA]</scope>
</reference>
<sequence length="69" mass="8152">MRLLFTLLIAYISNRRSPNHSKVYQLISLRWWIHHCTLLSEPGQKAIRQPPRIISLRNLALMDSRTVIN</sequence>
<evidence type="ECO:0000313" key="2">
    <source>
        <dbReference type="Proteomes" id="UP001163603"/>
    </source>
</evidence>
<protein>
    <submittedName>
        <fullName evidence="1">Uncharacterized protein</fullName>
    </submittedName>
</protein>
<organism evidence="1 2">
    <name type="scientific">Pistacia integerrima</name>
    <dbReference type="NCBI Taxonomy" id="434235"/>
    <lineage>
        <taxon>Eukaryota</taxon>
        <taxon>Viridiplantae</taxon>
        <taxon>Streptophyta</taxon>
        <taxon>Embryophyta</taxon>
        <taxon>Tracheophyta</taxon>
        <taxon>Spermatophyta</taxon>
        <taxon>Magnoliopsida</taxon>
        <taxon>eudicotyledons</taxon>
        <taxon>Gunneridae</taxon>
        <taxon>Pentapetalae</taxon>
        <taxon>rosids</taxon>
        <taxon>malvids</taxon>
        <taxon>Sapindales</taxon>
        <taxon>Anacardiaceae</taxon>
        <taxon>Pistacia</taxon>
    </lineage>
</organism>
<evidence type="ECO:0000313" key="1">
    <source>
        <dbReference type="EMBL" id="KAJ0031906.1"/>
    </source>
</evidence>
<name>A0ACC0Y9B3_9ROSI</name>